<protein>
    <recommendedName>
        <fullName evidence="2">cellulase</fullName>
        <ecNumber evidence="2">3.2.1.4</ecNumber>
    </recommendedName>
</protein>
<dbReference type="InterPro" id="IPR008979">
    <property type="entry name" value="Galactose-bd-like_sf"/>
</dbReference>
<dbReference type="SUPFAM" id="SSF75005">
    <property type="entry name" value="Arabinanase/levansucrase/invertase"/>
    <property type="match status" value="2"/>
</dbReference>
<dbReference type="InterPro" id="IPR016134">
    <property type="entry name" value="Dockerin_dom"/>
</dbReference>
<dbReference type="AlphaFoldDB" id="A0A4U7JFT2"/>
<dbReference type="PROSITE" id="PS51175">
    <property type="entry name" value="CBM6"/>
    <property type="match status" value="1"/>
</dbReference>
<evidence type="ECO:0000256" key="7">
    <source>
        <dbReference type="ARBA" id="ARBA00023295"/>
    </source>
</evidence>
<keyword evidence="5" id="KW-0136">Cellulose degradation</keyword>
<dbReference type="OrthoDB" id="9794572at2"/>
<keyword evidence="3" id="KW-0732">Signal</keyword>
<gene>
    <name evidence="9" type="ORF">EHE19_013205</name>
</gene>
<keyword evidence="7" id="KW-0326">Glycosidase</keyword>
<evidence type="ECO:0000256" key="8">
    <source>
        <dbReference type="ARBA" id="ARBA00023326"/>
    </source>
</evidence>
<evidence type="ECO:0000256" key="3">
    <source>
        <dbReference type="ARBA" id="ARBA00022729"/>
    </source>
</evidence>
<keyword evidence="10" id="KW-1185">Reference proteome</keyword>
<dbReference type="Gene3D" id="2.115.10.20">
    <property type="entry name" value="Glycosyl hydrolase domain, family 43"/>
    <property type="match status" value="1"/>
</dbReference>
<dbReference type="Gene3D" id="1.10.1330.10">
    <property type="entry name" value="Dockerin domain"/>
    <property type="match status" value="1"/>
</dbReference>
<dbReference type="InterPro" id="IPR002105">
    <property type="entry name" value="Dockerin_1_rpt"/>
</dbReference>
<sequence length="561" mass="61570">MKKLISVFLAGVMSVMMFQGAIAATPLINYFQPMPIIEPLSSNCWGAQDVGPRDLGNGLEDRTMSRYCYWDGGIIKGEDGRYHMFASRWDQSAGHNGWFGSVAVHATSDNLYGPYTDKGVIWPNDLGGRGHNVVPFQLKDGRYAVLVSETRRPAVIYVSNSLDGPWSKLGDVTIAQNQYSNLYSASNVYIMLRPDGRYGLIGRDAVIGISDNVLGPYVIQGTNIYASTPGCPTVNMEDPVMWYSGGKYHVIANKWDTRKAYHLTSKDGISNWKLESGLAYDPTTNFLRYTDGTVNHWNKIERPNVYMENGHVVAMTFAVIDVAKDKDVGNDRHGSKVIVVPFDGEKLDAGNGPISPYTKVEAEAYDDQYGTQTEACSDVGGGDDVGYIENGDYLVYQNVDFGDGATSFQARVASNNANGGNIEIRLDKIDGPKIGTCTVKSTGGWQTWTDVKCDIEKVTGKHDLYLKFTGGSSYLLNINWFVFGKAPAPATIVADLNGDKEVDATDYALLKMYLLGSITDFPAENDLEAADLNGDKVIDALDFAVFKQYLLGIVNELPYKP</sequence>
<proteinExistence type="predicted"/>
<dbReference type="CDD" id="cd08994">
    <property type="entry name" value="GH43_62_32_68_117_130-like"/>
    <property type="match status" value="1"/>
</dbReference>
<comment type="catalytic activity">
    <reaction evidence="1">
        <text>Endohydrolysis of (1-&gt;4)-beta-D-glucosidic linkages in cellulose, lichenin and cereal beta-D-glucans.</text>
        <dbReference type="EC" id="3.2.1.4"/>
    </reaction>
</comment>
<accession>A0A4U7JFT2</accession>
<dbReference type="EC" id="3.2.1.4" evidence="2"/>
<dbReference type="PROSITE" id="PS00018">
    <property type="entry name" value="EF_HAND_1"/>
    <property type="match status" value="1"/>
</dbReference>
<evidence type="ECO:0000256" key="2">
    <source>
        <dbReference type="ARBA" id="ARBA00012601"/>
    </source>
</evidence>
<name>A0A4U7JFT2_9FIRM</name>
<dbReference type="InterPro" id="IPR006584">
    <property type="entry name" value="Cellulose-bd_IV"/>
</dbReference>
<dbReference type="CDD" id="cd14256">
    <property type="entry name" value="Dockerin_I"/>
    <property type="match status" value="1"/>
</dbReference>
<dbReference type="Pfam" id="PF03422">
    <property type="entry name" value="CBM_6"/>
    <property type="match status" value="1"/>
</dbReference>
<dbReference type="Gene3D" id="2.60.120.260">
    <property type="entry name" value="Galactose-binding domain-like"/>
    <property type="match status" value="1"/>
</dbReference>
<dbReference type="RefSeq" id="WP_137698321.1">
    <property type="nucleotide sequence ID" value="NZ_CP061336.1"/>
</dbReference>
<reference evidence="9 10" key="1">
    <citation type="submission" date="2020-09" db="EMBL/GenBank/DDBJ databases">
        <title>Characterization and genome sequencing of Ruminiclostridium sp. nov. MA18.</title>
        <authorList>
            <person name="Rettenmaier R."/>
            <person name="Kowollik M.-L."/>
            <person name="Liebl W."/>
            <person name="Zverlov V."/>
        </authorList>
    </citation>
    <scope>NUCLEOTIDE SEQUENCE [LARGE SCALE GENOMIC DNA]</scope>
    <source>
        <strain evidence="9 10">MA18</strain>
    </source>
</reference>
<organism evidence="9 10">
    <name type="scientific">Ruminiclostridium herbifermentans</name>
    <dbReference type="NCBI Taxonomy" id="2488810"/>
    <lineage>
        <taxon>Bacteria</taxon>
        <taxon>Bacillati</taxon>
        <taxon>Bacillota</taxon>
        <taxon>Clostridia</taxon>
        <taxon>Eubacteriales</taxon>
        <taxon>Oscillospiraceae</taxon>
        <taxon>Ruminiclostridium</taxon>
    </lineage>
</organism>
<dbReference type="GO" id="GO:0030245">
    <property type="term" value="P:cellulose catabolic process"/>
    <property type="evidence" value="ECO:0007669"/>
    <property type="project" value="UniProtKB-KW"/>
</dbReference>
<dbReference type="Pfam" id="PF00404">
    <property type="entry name" value="Dockerin_1"/>
    <property type="match status" value="1"/>
</dbReference>
<evidence type="ECO:0000256" key="4">
    <source>
        <dbReference type="ARBA" id="ARBA00022801"/>
    </source>
</evidence>
<dbReference type="InterPro" id="IPR036439">
    <property type="entry name" value="Dockerin_dom_sf"/>
</dbReference>
<dbReference type="GO" id="GO:0030246">
    <property type="term" value="F:carbohydrate binding"/>
    <property type="evidence" value="ECO:0007669"/>
    <property type="project" value="InterPro"/>
</dbReference>
<evidence type="ECO:0000256" key="6">
    <source>
        <dbReference type="ARBA" id="ARBA00023277"/>
    </source>
</evidence>
<evidence type="ECO:0000313" key="10">
    <source>
        <dbReference type="Proteomes" id="UP000306409"/>
    </source>
</evidence>
<evidence type="ECO:0000313" key="9">
    <source>
        <dbReference type="EMBL" id="QNU65849.1"/>
    </source>
</evidence>
<dbReference type="PROSITE" id="PS51766">
    <property type="entry name" value="DOCKERIN"/>
    <property type="match status" value="1"/>
</dbReference>
<evidence type="ECO:0000256" key="5">
    <source>
        <dbReference type="ARBA" id="ARBA00023001"/>
    </source>
</evidence>
<keyword evidence="8" id="KW-0624">Polysaccharide degradation</keyword>
<keyword evidence="4" id="KW-0378">Hydrolase</keyword>
<dbReference type="SUPFAM" id="SSF49785">
    <property type="entry name" value="Galactose-binding domain-like"/>
    <property type="match status" value="1"/>
</dbReference>
<dbReference type="GO" id="GO:0008810">
    <property type="term" value="F:cellulase activity"/>
    <property type="evidence" value="ECO:0007669"/>
    <property type="project" value="UniProtKB-EC"/>
</dbReference>
<dbReference type="CDD" id="cd04084">
    <property type="entry name" value="CBM6_xylanase-like"/>
    <property type="match status" value="1"/>
</dbReference>
<dbReference type="EMBL" id="CP061336">
    <property type="protein sequence ID" value="QNU65849.1"/>
    <property type="molecule type" value="Genomic_DNA"/>
</dbReference>
<dbReference type="InterPro" id="IPR018247">
    <property type="entry name" value="EF_Hand_1_Ca_BS"/>
</dbReference>
<dbReference type="KEGG" id="rher:EHE19_013205"/>
<evidence type="ECO:0000256" key="1">
    <source>
        <dbReference type="ARBA" id="ARBA00000966"/>
    </source>
</evidence>
<dbReference type="SMART" id="SM00606">
    <property type="entry name" value="CBD_IV"/>
    <property type="match status" value="1"/>
</dbReference>
<dbReference type="SUPFAM" id="SSF63446">
    <property type="entry name" value="Type I dockerin domain"/>
    <property type="match status" value="1"/>
</dbReference>
<dbReference type="SMR" id="A0A4U7JFT2"/>
<dbReference type="InterPro" id="IPR023296">
    <property type="entry name" value="Glyco_hydro_beta-prop_sf"/>
</dbReference>
<dbReference type="Proteomes" id="UP000306409">
    <property type="component" value="Chromosome"/>
</dbReference>
<keyword evidence="6" id="KW-0119">Carbohydrate metabolism</keyword>
<dbReference type="InterPro" id="IPR005084">
    <property type="entry name" value="CBM6"/>
</dbReference>